<keyword evidence="2" id="KW-0049">Antioxidant</keyword>
<feature type="domain" description="Thioredoxin" evidence="5">
    <location>
        <begin position="20"/>
        <end position="168"/>
    </location>
</feature>
<dbReference type="SUPFAM" id="SSF52833">
    <property type="entry name" value="Thioredoxin-like"/>
    <property type="match status" value="1"/>
</dbReference>
<accession>A0A0R2D1M1</accession>
<dbReference type="Gene3D" id="3.40.30.10">
    <property type="entry name" value="Glutaredoxin"/>
    <property type="match status" value="1"/>
</dbReference>
<evidence type="ECO:0000256" key="3">
    <source>
        <dbReference type="ARBA" id="ARBA00023157"/>
    </source>
</evidence>
<dbReference type="AlphaFoldDB" id="A0A0R2D1M1"/>
<dbReference type="PANTHER" id="PTHR43110">
    <property type="entry name" value="THIOL PEROXIDASE"/>
    <property type="match status" value="1"/>
</dbReference>
<dbReference type="InterPro" id="IPR000866">
    <property type="entry name" value="AhpC/TSA"/>
</dbReference>
<keyword evidence="4" id="KW-0676">Redox-active center</keyword>
<gene>
    <name evidence="6" type="ORF">FC19_GL001902</name>
</gene>
<keyword evidence="7" id="KW-1185">Reference proteome</keyword>
<dbReference type="STRING" id="1423725.FC19_GL001902"/>
<dbReference type="InterPro" id="IPR036249">
    <property type="entry name" value="Thioredoxin-like_sf"/>
</dbReference>
<dbReference type="GO" id="GO:0008379">
    <property type="term" value="F:thioredoxin peroxidase activity"/>
    <property type="evidence" value="ECO:0007669"/>
    <property type="project" value="InterPro"/>
</dbReference>
<protein>
    <submittedName>
        <fullName evidence="6">Thioredoxin peroxidase</fullName>
    </submittedName>
</protein>
<keyword evidence="1 6" id="KW-0560">Oxidoreductase</keyword>
<sequence length="168" mass="19387">MSKVEIRRHGERGKTNGNPYNVGKAFPSVTLELEEHEYIDVSTLKGKYILISVVPDINTRVCSLSTKKFNQEADSFEYIDFFTISTNSVEEQKNWCAAEGVERMKLLSDFNGQLGRELGIYIEETKTDARSIWVLDKESRIVYRELIVEQSDEPNYQKALLFLKEHAK</sequence>
<organism evidence="6 7">
    <name type="scientific">Liquorilactobacillus aquaticus DSM 21051</name>
    <dbReference type="NCBI Taxonomy" id="1423725"/>
    <lineage>
        <taxon>Bacteria</taxon>
        <taxon>Bacillati</taxon>
        <taxon>Bacillota</taxon>
        <taxon>Bacilli</taxon>
        <taxon>Lactobacillales</taxon>
        <taxon>Lactobacillaceae</taxon>
        <taxon>Liquorilactobacillus</taxon>
    </lineage>
</organism>
<evidence type="ECO:0000256" key="1">
    <source>
        <dbReference type="ARBA" id="ARBA00022559"/>
    </source>
</evidence>
<comment type="caution">
    <text evidence="6">The sequence shown here is derived from an EMBL/GenBank/DDBJ whole genome shotgun (WGS) entry which is preliminary data.</text>
</comment>
<dbReference type="Proteomes" id="UP000051015">
    <property type="component" value="Unassembled WGS sequence"/>
</dbReference>
<proteinExistence type="predicted"/>
<dbReference type="PROSITE" id="PS51352">
    <property type="entry name" value="THIOREDOXIN_2"/>
    <property type="match status" value="1"/>
</dbReference>
<keyword evidence="1 6" id="KW-0575">Peroxidase</keyword>
<reference evidence="6 7" key="1">
    <citation type="journal article" date="2015" name="Genome Announc.">
        <title>Expanding the biotechnology potential of lactobacilli through comparative genomics of 213 strains and associated genera.</title>
        <authorList>
            <person name="Sun Z."/>
            <person name="Harris H.M."/>
            <person name="McCann A."/>
            <person name="Guo C."/>
            <person name="Argimon S."/>
            <person name="Zhang W."/>
            <person name="Yang X."/>
            <person name="Jeffery I.B."/>
            <person name="Cooney J.C."/>
            <person name="Kagawa T.F."/>
            <person name="Liu W."/>
            <person name="Song Y."/>
            <person name="Salvetti E."/>
            <person name="Wrobel A."/>
            <person name="Rasinkangas P."/>
            <person name="Parkhill J."/>
            <person name="Rea M.C."/>
            <person name="O'Sullivan O."/>
            <person name="Ritari J."/>
            <person name="Douillard F.P."/>
            <person name="Paul Ross R."/>
            <person name="Yang R."/>
            <person name="Briner A.E."/>
            <person name="Felis G.E."/>
            <person name="de Vos W.M."/>
            <person name="Barrangou R."/>
            <person name="Klaenhammer T.R."/>
            <person name="Caufield P.W."/>
            <person name="Cui Y."/>
            <person name="Zhang H."/>
            <person name="O'Toole P.W."/>
        </authorList>
    </citation>
    <scope>NUCLEOTIDE SEQUENCE [LARGE SCALE GENOMIC DNA]</scope>
    <source>
        <strain evidence="6 7">DSM 21051</strain>
    </source>
</reference>
<dbReference type="CDD" id="cd03014">
    <property type="entry name" value="PRX_Atyp2cys"/>
    <property type="match status" value="1"/>
</dbReference>
<evidence type="ECO:0000256" key="4">
    <source>
        <dbReference type="ARBA" id="ARBA00023284"/>
    </source>
</evidence>
<dbReference type="PANTHER" id="PTHR43110:SF1">
    <property type="entry name" value="THIOL PEROXIDASE"/>
    <property type="match status" value="1"/>
</dbReference>
<dbReference type="Pfam" id="PF00578">
    <property type="entry name" value="AhpC-TSA"/>
    <property type="match status" value="1"/>
</dbReference>
<dbReference type="PATRIC" id="fig|1423725.3.peg.1952"/>
<evidence type="ECO:0000313" key="7">
    <source>
        <dbReference type="Proteomes" id="UP000051015"/>
    </source>
</evidence>
<dbReference type="InterPro" id="IPR013766">
    <property type="entry name" value="Thioredoxin_domain"/>
</dbReference>
<dbReference type="InterPro" id="IPR050455">
    <property type="entry name" value="Tpx_Peroxidase_subfamily"/>
</dbReference>
<evidence type="ECO:0000313" key="6">
    <source>
        <dbReference type="EMBL" id="KRM97258.1"/>
    </source>
</evidence>
<evidence type="ECO:0000256" key="2">
    <source>
        <dbReference type="ARBA" id="ARBA00022862"/>
    </source>
</evidence>
<dbReference type="EMBL" id="AYZD01000004">
    <property type="protein sequence ID" value="KRM97258.1"/>
    <property type="molecule type" value="Genomic_DNA"/>
</dbReference>
<evidence type="ECO:0000259" key="5">
    <source>
        <dbReference type="PROSITE" id="PS51352"/>
    </source>
</evidence>
<keyword evidence="3" id="KW-1015">Disulfide bond</keyword>
<dbReference type="InterPro" id="IPR002065">
    <property type="entry name" value="TPX"/>
</dbReference>
<name>A0A0R2D1M1_9LACO</name>